<keyword evidence="2" id="KW-1185">Reference proteome</keyword>
<organism evidence="1 2">
    <name type="scientific">Opisthorchis viverrini</name>
    <name type="common">Southeast Asian liver fluke</name>
    <dbReference type="NCBI Taxonomy" id="6198"/>
    <lineage>
        <taxon>Eukaryota</taxon>
        <taxon>Metazoa</taxon>
        <taxon>Spiralia</taxon>
        <taxon>Lophotrochozoa</taxon>
        <taxon>Platyhelminthes</taxon>
        <taxon>Trematoda</taxon>
        <taxon>Digenea</taxon>
        <taxon>Opisthorchiida</taxon>
        <taxon>Opisthorchiata</taxon>
        <taxon>Opisthorchiidae</taxon>
        <taxon>Opisthorchis</taxon>
    </lineage>
</organism>
<evidence type="ECO:0000313" key="1">
    <source>
        <dbReference type="EMBL" id="KER32739.1"/>
    </source>
</evidence>
<reference evidence="1 2" key="1">
    <citation type="submission" date="2013-11" db="EMBL/GenBank/DDBJ databases">
        <title>Opisthorchis viverrini - life in the bile duct.</title>
        <authorList>
            <person name="Young N.D."/>
            <person name="Nagarajan N."/>
            <person name="Lin S.J."/>
            <person name="Korhonen P.K."/>
            <person name="Jex A.R."/>
            <person name="Hall R.S."/>
            <person name="Safavi-Hemami H."/>
            <person name="Kaewkong W."/>
            <person name="Bertrand D."/>
            <person name="Gao S."/>
            <person name="Seet Q."/>
            <person name="Wongkham S."/>
            <person name="Teh B.T."/>
            <person name="Wongkham C."/>
            <person name="Intapan P.M."/>
            <person name="Maleewong W."/>
            <person name="Yang X."/>
            <person name="Hu M."/>
            <person name="Wang Z."/>
            <person name="Hofmann A."/>
            <person name="Sternberg P.W."/>
            <person name="Tan P."/>
            <person name="Wang J."/>
            <person name="Gasser R.B."/>
        </authorList>
    </citation>
    <scope>NUCLEOTIDE SEQUENCE [LARGE SCALE GENOMIC DNA]</scope>
</reference>
<dbReference type="KEGG" id="ovi:T265_01227"/>
<accession>A0A075AJ44</accession>
<protein>
    <submittedName>
        <fullName evidence="1">Uncharacterized protein</fullName>
    </submittedName>
</protein>
<dbReference type="AlphaFoldDB" id="A0A075AJ44"/>
<gene>
    <name evidence="1" type="ORF">T265_01227</name>
</gene>
<name>A0A075AJ44_OPIVI</name>
<sequence>MAELVSGEYHTLIGLPHFLRETYWYDQSRHSIDHRPQSGQSVSQQKSEIIIINDSMTSVLNTDASLPYSHDLFESLIVKKRMVGQALTEDFTPVFEQCRWKVIRTGSSVALERTQSVVNLRGRRWFHVHRPGFYFTCGLLISKHTPKLCEWIRGHRYKLLSLASGLKSTTFTTSHRILEIRWKSLSECAQKDAPDIIIDSMTSVFNTDASLRYNHDSLESLIVERRMKVDGEGT</sequence>
<dbReference type="CTD" id="20315415"/>
<proteinExistence type="predicted"/>
<dbReference type="RefSeq" id="XP_009163476.1">
    <property type="nucleotide sequence ID" value="XM_009165212.1"/>
</dbReference>
<dbReference type="OrthoDB" id="2190767at2759"/>
<dbReference type="EMBL" id="KL596631">
    <property type="protein sequence ID" value="KER32739.1"/>
    <property type="molecule type" value="Genomic_DNA"/>
</dbReference>
<dbReference type="GeneID" id="20315415"/>
<evidence type="ECO:0000313" key="2">
    <source>
        <dbReference type="Proteomes" id="UP000054324"/>
    </source>
</evidence>
<dbReference type="Proteomes" id="UP000054324">
    <property type="component" value="Unassembled WGS sequence"/>
</dbReference>